<evidence type="ECO:0000313" key="4">
    <source>
        <dbReference type="Proteomes" id="UP000199495"/>
    </source>
</evidence>
<dbReference type="InterPro" id="IPR014308">
    <property type="entry name" value="Xanthine_DH_XdhC"/>
</dbReference>
<dbReference type="PANTHER" id="PTHR30388:SF6">
    <property type="entry name" value="XANTHINE DEHYDROGENASE SUBUNIT A-RELATED"/>
    <property type="match status" value="1"/>
</dbReference>
<dbReference type="EMBL" id="FNCS01000003">
    <property type="protein sequence ID" value="SDG51098.1"/>
    <property type="molecule type" value="Genomic_DNA"/>
</dbReference>
<evidence type="ECO:0000259" key="2">
    <source>
        <dbReference type="Pfam" id="PF13478"/>
    </source>
</evidence>
<dbReference type="InterPro" id="IPR003777">
    <property type="entry name" value="XdhC_CoxI"/>
</dbReference>
<dbReference type="Pfam" id="PF13478">
    <property type="entry name" value="XdhC_C"/>
    <property type="match status" value="1"/>
</dbReference>
<evidence type="ECO:0000259" key="1">
    <source>
        <dbReference type="Pfam" id="PF02625"/>
    </source>
</evidence>
<dbReference type="Pfam" id="PF02625">
    <property type="entry name" value="XdhC_CoxI"/>
    <property type="match status" value="1"/>
</dbReference>
<feature type="domain" description="XdhC- CoxI" evidence="1">
    <location>
        <begin position="17"/>
        <end position="72"/>
    </location>
</feature>
<dbReference type="NCBIfam" id="TIGR02964">
    <property type="entry name" value="xanthine_xdhC"/>
    <property type="match status" value="1"/>
</dbReference>
<keyword evidence="4" id="KW-1185">Reference proteome</keyword>
<protein>
    <submittedName>
        <fullName evidence="3">Molybdenum cofactor sulfurylase</fullName>
    </submittedName>
</protein>
<dbReference type="Proteomes" id="UP000199495">
    <property type="component" value="Unassembled WGS sequence"/>
</dbReference>
<dbReference type="PANTHER" id="PTHR30388">
    <property type="entry name" value="ALDEHYDE OXIDOREDUCTASE MOLYBDENUM COFACTOR ASSEMBLY PROTEIN"/>
    <property type="match status" value="1"/>
</dbReference>
<organism evidence="3 4">
    <name type="scientific">Pelagibacterium luteolum</name>
    <dbReference type="NCBI Taxonomy" id="440168"/>
    <lineage>
        <taxon>Bacteria</taxon>
        <taxon>Pseudomonadati</taxon>
        <taxon>Pseudomonadota</taxon>
        <taxon>Alphaproteobacteria</taxon>
        <taxon>Hyphomicrobiales</taxon>
        <taxon>Devosiaceae</taxon>
        <taxon>Pelagibacterium</taxon>
    </lineage>
</organism>
<dbReference type="InterPro" id="IPR036291">
    <property type="entry name" value="NAD(P)-bd_dom_sf"/>
</dbReference>
<dbReference type="STRING" id="440168.SAMN04487974_103280"/>
<evidence type="ECO:0000313" key="3">
    <source>
        <dbReference type="EMBL" id="SDG51098.1"/>
    </source>
</evidence>
<dbReference type="AlphaFoldDB" id="A0A1G7UUW3"/>
<dbReference type="SUPFAM" id="SSF51735">
    <property type="entry name" value="NAD(P)-binding Rossmann-fold domains"/>
    <property type="match status" value="1"/>
</dbReference>
<proteinExistence type="predicted"/>
<accession>A0A1G7UUW3</accession>
<reference evidence="3 4" key="1">
    <citation type="submission" date="2016-10" db="EMBL/GenBank/DDBJ databases">
        <authorList>
            <person name="de Groot N.N."/>
        </authorList>
    </citation>
    <scope>NUCLEOTIDE SEQUENCE [LARGE SCALE GENOMIC DNA]</scope>
    <source>
        <strain evidence="3 4">CGMCC 1.10267</strain>
    </source>
</reference>
<dbReference type="RefSeq" id="WP_176762566.1">
    <property type="nucleotide sequence ID" value="NZ_FNCS01000003.1"/>
</dbReference>
<sequence length="273" mass="28595">MSVTPKQIRDFLDRHPQSVLVEVTEAKGSTPREAGAWMVVAPDAAIGTIGGGQLEFLAIARAREALASGEAAAALDIPLGPEIGQCCGGRVAIGMRTVNADVAQDARVRAEAEYIKRPHVYVFGAGHVGNALGQALSLLPLRTLLVDNRAAEIAKVPAGVEARHVPVAEALVREAPARSAFVVLTHDHGLDFLIASEALMRGDADYVGMIGSKTKKATFKSWLSDMGLGTGLMDRLTMPIGGTDVHDKRPEVIAALTAAEIIRALAVETAVGA</sequence>
<dbReference type="InterPro" id="IPR052698">
    <property type="entry name" value="MoCofactor_Util/Proc"/>
</dbReference>
<dbReference type="Gene3D" id="3.40.50.720">
    <property type="entry name" value="NAD(P)-binding Rossmann-like Domain"/>
    <property type="match status" value="1"/>
</dbReference>
<feature type="domain" description="XdhC Rossmann" evidence="2">
    <location>
        <begin position="120"/>
        <end position="261"/>
    </location>
</feature>
<name>A0A1G7UUW3_9HYPH</name>
<gene>
    <name evidence="3" type="ORF">SAMN04487974_103280</name>
</gene>
<dbReference type="InterPro" id="IPR027051">
    <property type="entry name" value="XdhC_Rossmann_dom"/>
</dbReference>